<evidence type="ECO:0000256" key="7">
    <source>
        <dbReference type="ARBA" id="ARBA00023128"/>
    </source>
</evidence>
<evidence type="ECO:0000256" key="10">
    <source>
        <dbReference type="SAM" id="Phobius"/>
    </source>
</evidence>
<dbReference type="Pfam" id="PF04588">
    <property type="entry name" value="HIG_1_N"/>
    <property type="match status" value="1"/>
</dbReference>
<comment type="function">
    <text evidence="1">Cytochrome c oxidase subunit which plays a role in assembly of respiratory supercomplexes.</text>
</comment>
<gene>
    <name evidence="12" type="ORF">GJ744_004459</name>
</gene>
<feature type="domain" description="HIG1" evidence="11">
    <location>
        <begin position="17"/>
        <end position="108"/>
    </location>
</feature>
<dbReference type="AlphaFoldDB" id="A0A8H7E8B7"/>
<evidence type="ECO:0000256" key="2">
    <source>
        <dbReference type="ARBA" id="ARBA00004325"/>
    </source>
</evidence>
<evidence type="ECO:0000259" key="11">
    <source>
        <dbReference type="PROSITE" id="PS51503"/>
    </source>
</evidence>
<keyword evidence="5 10" id="KW-0812">Transmembrane</keyword>
<dbReference type="PROSITE" id="PS51503">
    <property type="entry name" value="HIG1"/>
    <property type="match status" value="1"/>
</dbReference>
<evidence type="ECO:0000256" key="4">
    <source>
        <dbReference type="ARBA" id="ARBA00011565"/>
    </source>
</evidence>
<name>A0A8H7E8B7_9EURO</name>
<protein>
    <recommendedName>
        <fullName evidence="11">HIG1 domain-containing protein</fullName>
    </recommendedName>
</protein>
<evidence type="ECO:0000256" key="6">
    <source>
        <dbReference type="ARBA" id="ARBA00022989"/>
    </source>
</evidence>
<comment type="caution">
    <text evidence="12">The sequence shown here is derived from an EMBL/GenBank/DDBJ whole genome shotgun (WGS) entry which is preliminary data.</text>
</comment>
<keyword evidence="6 10" id="KW-1133">Transmembrane helix</keyword>
<dbReference type="OrthoDB" id="6604018at2759"/>
<accession>A0A8H7E8B7</accession>
<dbReference type="GO" id="GO:0031966">
    <property type="term" value="C:mitochondrial membrane"/>
    <property type="evidence" value="ECO:0007669"/>
    <property type="project" value="UniProtKB-SubCell"/>
</dbReference>
<feature type="region of interest" description="Disordered" evidence="9">
    <location>
        <begin position="1"/>
        <end position="22"/>
    </location>
</feature>
<evidence type="ECO:0000313" key="13">
    <source>
        <dbReference type="Proteomes" id="UP000606974"/>
    </source>
</evidence>
<evidence type="ECO:0000256" key="9">
    <source>
        <dbReference type="SAM" id="MobiDB-lite"/>
    </source>
</evidence>
<dbReference type="Proteomes" id="UP000606974">
    <property type="component" value="Unassembled WGS sequence"/>
</dbReference>
<dbReference type="PANTHER" id="PTHR12297">
    <property type="entry name" value="HYPOXIA-INDUCBILE GENE 1 HIG1 -RELATED"/>
    <property type="match status" value="1"/>
</dbReference>
<dbReference type="InterPro" id="IPR050355">
    <property type="entry name" value="RCF1"/>
</dbReference>
<proteinExistence type="inferred from homology"/>
<keyword evidence="7" id="KW-0496">Mitochondrion</keyword>
<keyword evidence="13" id="KW-1185">Reference proteome</keyword>
<sequence>MADSTARPPPGPPSAAIPSSFDSNPEFFEEKRLAKLARRIREEPLIPLGVAATCYALYQAVRSFQVGDHHRTNRMFRARIYAQGFTLIAMVGGSIYWKDDRMKRKELEKVLVEKKAAEKREKWLRELEERDREDREWRSRFEGVAVRAKEAEEGATLRLGVGKGKREKKVVEGGEGVVEAVKNGANQIKESVKEGTGHGKESLQGAKAVAEQVEEGAKQGKQSMKQAIEKAFQNKSVLEQVQISGWGRGMWFIREAWRRR</sequence>
<comment type="subcellular location">
    <subcellularLocation>
        <location evidence="2">Mitochondrion membrane</location>
    </subcellularLocation>
</comment>
<evidence type="ECO:0000256" key="5">
    <source>
        <dbReference type="ARBA" id="ARBA00022692"/>
    </source>
</evidence>
<comment type="similarity">
    <text evidence="3">Belongs to the RCF1 family.</text>
</comment>
<organism evidence="12 13">
    <name type="scientific">Endocarpon pusillum</name>
    <dbReference type="NCBI Taxonomy" id="364733"/>
    <lineage>
        <taxon>Eukaryota</taxon>
        <taxon>Fungi</taxon>
        <taxon>Dikarya</taxon>
        <taxon>Ascomycota</taxon>
        <taxon>Pezizomycotina</taxon>
        <taxon>Eurotiomycetes</taxon>
        <taxon>Chaetothyriomycetidae</taxon>
        <taxon>Verrucariales</taxon>
        <taxon>Verrucariaceae</taxon>
        <taxon>Endocarpon</taxon>
    </lineage>
</organism>
<evidence type="ECO:0000256" key="8">
    <source>
        <dbReference type="ARBA" id="ARBA00023136"/>
    </source>
</evidence>
<feature type="transmembrane region" description="Helical" evidence="10">
    <location>
        <begin position="80"/>
        <end position="97"/>
    </location>
</feature>
<evidence type="ECO:0000313" key="12">
    <source>
        <dbReference type="EMBL" id="KAF7514134.1"/>
    </source>
</evidence>
<keyword evidence="8 10" id="KW-0472">Membrane</keyword>
<dbReference type="GO" id="GO:0097250">
    <property type="term" value="P:mitochondrial respirasome assembly"/>
    <property type="evidence" value="ECO:0007669"/>
    <property type="project" value="TreeGrafter"/>
</dbReference>
<dbReference type="Gene3D" id="6.10.140.1320">
    <property type="match status" value="1"/>
</dbReference>
<reference evidence="12" key="1">
    <citation type="submission" date="2020-02" db="EMBL/GenBank/DDBJ databases">
        <authorList>
            <person name="Palmer J.M."/>
        </authorList>
    </citation>
    <scope>NUCLEOTIDE SEQUENCE</scope>
    <source>
        <strain evidence="12">EPUS1.4</strain>
        <tissue evidence="12">Thallus</tissue>
    </source>
</reference>
<dbReference type="InterPro" id="IPR007667">
    <property type="entry name" value="Hypoxia_induced_domain"/>
</dbReference>
<dbReference type="EMBL" id="JAACFV010000002">
    <property type="protein sequence ID" value="KAF7514134.1"/>
    <property type="molecule type" value="Genomic_DNA"/>
</dbReference>
<evidence type="ECO:0000256" key="1">
    <source>
        <dbReference type="ARBA" id="ARBA00002584"/>
    </source>
</evidence>
<comment type="subunit">
    <text evidence="4">Associates with the respiratory chain complex III/complex IV supercomplex.</text>
</comment>
<dbReference type="PANTHER" id="PTHR12297:SF3">
    <property type="entry name" value="HIG1 DOMAIN FAMILY MEMBER 1A"/>
    <property type="match status" value="1"/>
</dbReference>
<evidence type="ECO:0000256" key="3">
    <source>
        <dbReference type="ARBA" id="ARBA00009366"/>
    </source>
</evidence>